<protein>
    <submittedName>
        <fullName evidence="1">Uncharacterized protein</fullName>
    </submittedName>
</protein>
<comment type="caution">
    <text evidence="1">The sequence shown here is derived from an EMBL/GenBank/DDBJ whole genome shotgun (WGS) entry which is preliminary data.</text>
</comment>
<dbReference type="AlphaFoldDB" id="U2CCR3"/>
<dbReference type="EMBL" id="AWSV01000154">
    <property type="protein sequence ID" value="ERI81798.1"/>
    <property type="molecule type" value="Genomic_DNA"/>
</dbReference>
<accession>U2CCR3</accession>
<reference evidence="1 2" key="1">
    <citation type="submission" date="2013-08" db="EMBL/GenBank/DDBJ databases">
        <authorList>
            <person name="Weinstock G."/>
            <person name="Sodergren E."/>
            <person name="Wylie T."/>
            <person name="Fulton L."/>
            <person name="Fulton R."/>
            <person name="Fronick C."/>
            <person name="O'Laughlin M."/>
            <person name="Godfrey J."/>
            <person name="Miner T."/>
            <person name="Herter B."/>
            <person name="Appelbaum E."/>
            <person name="Cordes M."/>
            <person name="Lek S."/>
            <person name="Wollam A."/>
            <person name="Pepin K.H."/>
            <person name="Palsikar V.B."/>
            <person name="Mitreva M."/>
            <person name="Wilson R.K."/>
        </authorList>
    </citation>
    <scope>NUCLEOTIDE SEQUENCE [LARGE SCALE GENOMIC DNA]</scope>
    <source>
        <strain evidence="1 2">F0041</strain>
    </source>
</reference>
<proteinExistence type="predicted"/>
<evidence type="ECO:0000313" key="1">
    <source>
        <dbReference type="EMBL" id="ERI81798.1"/>
    </source>
</evidence>
<name>U2CCR3_9BACE</name>
<sequence>MFANVLKSLRDGNPLKCTKVVLQLDYLGRCFLILCCIFVAGKLIT</sequence>
<gene>
    <name evidence="1" type="ORF">HMPREF1981_02984</name>
</gene>
<dbReference type="Proteomes" id="UP000016496">
    <property type="component" value="Unassembled WGS sequence"/>
</dbReference>
<evidence type="ECO:0000313" key="2">
    <source>
        <dbReference type="Proteomes" id="UP000016496"/>
    </source>
</evidence>
<organism evidence="1 2">
    <name type="scientific">Bacteroides pyogenes F0041</name>
    <dbReference type="NCBI Taxonomy" id="1321819"/>
    <lineage>
        <taxon>Bacteria</taxon>
        <taxon>Pseudomonadati</taxon>
        <taxon>Bacteroidota</taxon>
        <taxon>Bacteroidia</taxon>
        <taxon>Bacteroidales</taxon>
        <taxon>Bacteroidaceae</taxon>
        <taxon>Bacteroides</taxon>
    </lineage>
</organism>
<dbReference type="HOGENOM" id="CLU_3196304_0_0_10"/>